<evidence type="ECO:0000313" key="5">
    <source>
        <dbReference type="Proteomes" id="UP000249818"/>
    </source>
</evidence>
<evidence type="ECO:0000313" key="4">
    <source>
        <dbReference type="EMBL" id="SQD92780.1"/>
    </source>
</evidence>
<dbReference type="EMBL" id="LS483254">
    <property type="protein sequence ID" value="SQD92780.1"/>
    <property type="molecule type" value="Genomic_DNA"/>
</dbReference>
<dbReference type="PANTHER" id="PTHR10434:SF11">
    <property type="entry name" value="1-ACYL-SN-GLYCEROL-3-PHOSPHATE ACYLTRANSFERASE"/>
    <property type="match status" value="1"/>
</dbReference>
<dbReference type="GO" id="GO:0003841">
    <property type="term" value="F:1-acylglycerol-3-phosphate O-acyltransferase activity"/>
    <property type="evidence" value="ECO:0007669"/>
    <property type="project" value="TreeGrafter"/>
</dbReference>
<dbReference type="InterPro" id="IPR002123">
    <property type="entry name" value="Plipid/glycerol_acylTrfase"/>
</dbReference>
<dbReference type="Proteomes" id="UP000249818">
    <property type="component" value="Chromosome BARAN1"/>
</dbReference>
<name>A0A2X3L1V5_9BACT</name>
<dbReference type="Pfam" id="PF01553">
    <property type="entry name" value="Acyltransferase"/>
    <property type="match status" value="1"/>
</dbReference>
<reference evidence="5" key="1">
    <citation type="submission" date="2018-05" db="EMBL/GenBank/DDBJ databases">
        <authorList>
            <person name="Hao L."/>
        </authorList>
    </citation>
    <scope>NUCLEOTIDE SEQUENCE [LARGE SCALE GENOMIC DNA]</scope>
</reference>
<dbReference type="SMART" id="SM00563">
    <property type="entry name" value="PlsC"/>
    <property type="match status" value="1"/>
</dbReference>
<dbReference type="OrthoDB" id="9806008at2"/>
<gene>
    <name evidence="4" type="ORF">BARAN1_0756</name>
</gene>
<protein>
    <submittedName>
        <fullName evidence="4">Putative Phospholipid/glycerol acyltransferase</fullName>
    </submittedName>
</protein>
<dbReference type="RefSeq" id="WP_157959443.1">
    <property type="nucleotide sequence ID" value="NZ_LS483254.1"/>
</dbReference>
<sequence>MIGRALAVGKRAILSLPCGLGVLALPLLVEVRVEGPRPHGPCVLAVTHSGGPDPLYVARAVGSWRTPALFSIDPRYPFLRPFYRALWRFEIREGEKEFNRRTLRAAVEHLQKGGQIMVFADGPDFRRGTLKPGAAVLARRAGVPVVPIGLENAHILPPQGEELALGPLFFHVVRSLRRKGWICVHFGAAVFPDPSLPERADVDRMMRLLERSFDRYHRRFVGLPGPVWPSTQREGG</sequence>
<dbReference type="CDD" id="cd07989">
    <property type="entry name" value="LPLAT_AGPAT-like"/>
    <property type="match status" value="1"/>
</dbReference>
<keyword evidence="1 4" id="KW-0808">Transferase</keyword>
<dbReference type="AlphaFoldDB" id="A0A2X3L1V5"/>
<dbReference type="PANTHER" id="PTHR10434">
    <property type="entry name" value="1-ACYL-SN-GLYCEROL-3-PHOSPHATE ACYLTRANSFERASE"/>
    <property type="match status" value="1"/>
</dbReference>
<feature type="domain" description="Phospholipid/glycerol acyltransferase" evidence="3">
    <location>
        <begin position="42"/>
        <end position="153"/>
    </location>
</feature>
<accession>A0A2X3L1V5</accession>
<dbReference type="SUPFAM" id="SSF69593">
    <property type="entry name" value="Glycerol-3-phosphate (1)-acyltransferase"/>
    <property type="match status" value="1"/>
</dbReference>
<evidence type="ECO:0000259" key="3">
    <source>
        <dbReference type="SMART" id="SM00563"/>
    </source>
</evidence>
<keyword evidence="5" id="KW-1185">Reference proteome</keyword>
<dbReference type="GO" id="GO:0006654">
    <property type="term" value="P:phosphatidic acid biosynthetic process"/>
    <property type="evidence" value="ECO:0007669"/>
    <property type="project" value="TreeGrafter"/>
</dbReference>
<organism evidence="4 5">
    <name type="scientific">Candidatus Bipolaricaulis anaerobius</name>
    <dbReference type="NCBI Taxonomy" id="2026885"/>
    <lineage>
        <taxon>Bacteria</taxon>
        <taxon>Candidatus Bipolaricaulota</taxon>
        <taxon>Candidatus Bipolaricaulia</taxon>
        <taxon>Candidatus Bipolaricaulales</taxon>
        <taxon>Candidatus Bipolaricaulaceae</taxon>
        <taxon>Candidatus Bipolaricaulis</taxon>
    </lineage>
</organism>
<dbReference type="KEGG" id="bana:BARAN1_0756"/>
<evidence type="ECO:0000256" key="2">
    <source>
        <dbReference type="ARBA" id="ARBA00023315"/>
    </source>
</evidence>
<proteinExistence type="predicted"/>
<evidence type="ECO:0000256" key="1">
    <source>
        <dbReference type="ARBA" id="ARBA00022679"/>
    </source>
</evidence>
<keyword evidence="2 4" id="KW-0012">Acyltransferase</keyword>